<gene>
    <name evidence="6" type="ORF">EJB05_49378</name>
</gene>
<feature type="region of interest" description="Disordered" evidence="4">
    <location>
        <begin position="773"/>
        <end position="804"/>
    </location>
</feature>
<dbReference type="GO" id="GO:0003690">
    <property type="term" value="F:double-stranded DNA binding"/>
    <property type="evidence" value="ECO:0007669"/>
    <property type="project" value="TreeGrafter"/>
</dbReference>
<comment type="subcellular location">
    <subcellularLocation>
        <location evidence="1">Chromosome</location>
    </subcellularLocation>
    <subcellularLocation>
        <location evidence="3">Nucleus</location>
    </subcellularLocation>
</comment>
<evidence type="ECO:0000313" key="7">
    <source>
        <dbReference type="Proteomes" id="UP000324897"/>
    </source>
</evidence>
<dbReference type="SMART" id="SM00466">
    <property type="entry name" value="SRA"/>
    <property type="match status" value="1"/>
</dbReference>
<dbReference type="Pfam" id="PF02182">
    <property type="entry name" value="SAD_SRA"/>
    <property type="match status" value="1"/>
</dbReference>
<dbReference type="OrthoDB" id="5792673at2759"/>
<feature type="non-terminal residue" evidence="6">
    <location>
        <position position="1"/>
    </location>
</feature>
<dbReference type="PANTHER" id="PTHR45660:SF11">
    <property type="entry name" value="OS08G0400200 PROTEIN"/>
    <property type="match status" value="1"/>
</dbReference>
<feature type="compositionally biased region" description="Basic and acidic residues" evidence="4">
    <location>
        <begin position="376"/>
        <end position="390"/>
    </location>
</feature>
<dbReference type="SUPFAM" id="SSF88697">
    <property type="entry name" value="PUA domain-like"/>
    <property type="match status" value="1"/>
</dbReference>
<dbReference type="InterPro" id="IPR003105">
    <property type="entry name" value="SRA_YDG"/>
</dbReference>
<accession>A0A5J9T436</accession>
<dbReference type="Gramene" id="TVU06179">
    <property type="protein sequence ID" value="TVU06179"/>
    <property type="gene ID" value="EJB05_49378"/>
</dbReference>
<dbReference type="EMBL" id="RWGY01000051">
    <property type="protein sequence ID" value="TVU06179.1"/>
    <property type="molecule type" value="Genomic_DNA"/>
</dbReference>
<dbReference type="Gene3D" id="2.30.280.10">
    <property type="entry name" value="SRA-YDG"/>
    <property type="match status" value="1"/>
</dbReference>
<proteinExistence type="predicted"/>
<feature type="compositionally biased region" description="Low complexity" evidence="4">
    <location>
        <begin position="147"/>
        <end position="165"/>
    </location>
</feature>
<evidence type="ECO:0000259" key="5">
    <source>
        <dbReference type="PROSITE" id="PS51015"/>
    </source>
</evidence>
<feature type="region of interest" description="Disordered" evidence="4">
    <location>
        <begin position="103"/>
        <end position="248"/>
    </location>
</feature>
<evidence type="ECO:0000256" key="2">
    <source>
        <dbReference type="ARBA" id="ARBA00023242"/>
    </source>
</evidence>
<dbReference type="GO" id="GO:0042054">
    <property type="term" value="F:histone methyltransferase activity"/>
    <property type="evidence" value="ECO:0007669"/>
    <property type="project" value="TreeGrafter"/>
</dbReference>
<feature type="compositionally biased region" description="Basic and acidic residues" evidence="4">
    <location>
        <begin position="315"/>
        <end position="324"/>
    </location>
</feature>
<reference evidence="6 7" key="1">
    <citation type="journal article" date="2019" name="Sci. Rep.">
        <title>A high-quality genome of Eragrostis curvula grass provides insights into Poaceae evolution and supports new strategies to enhance forage quality.</title>
        <authorList>
            <person name="Carballo J."/>
            <person name="Santos B.A.C.M."/>
            <person name="Zappacosta D."/>
            <person name="Garbus I."/>
            <person name="Selva J.P."/>
            <person name="Gallo C.A."/>
            <person name="Diaz A."/>
            <person name="Albertini E."/>
            <person name="Caccamo M."/>
            <person name="Echenique V."/>
        </authorList>
    </citation>
    <scope>NUCLEOTIDE SEQUENCE [LARGE SCALE GENOMIC DNA]</scope>
    <source>
        <strain evidence="7">cv. Victoria</strain>
        <tissue evidence="6">Leaf</tissue>
    </source>
</reference>
<keyword evidence="2 3" id="KW-0539">Nucleus</keyword>
<feature type="compositionally biased region" description="Acidic residues" evidence="4">
    <location>
        <begin position="795"/>
        <end position="804"/>
    </location>
</feature>
<dbReference type="InterPro" id="IPR036987">
    <property type="entry name" value="SRA-YDG_sf"/>
</dbReference>
<protein>
    <recommendedName>
        <fullName evidence="5">YDG domain-containing protein</fullName>
    </recommendedName>
</protein>
<dbReference type="GO" id="GO:0005634">
    <property type="term" value="C:nucleus"/>
    <property type="evidence" value="ECO:0007669"/>
    <property type="project" value="UniProtKB-SubCell"/>
</dbReference>
<dbReference type="InterPro" id="IPR015947">
    <property type="entry name" value="PUA-like_sf"/>
</dbReference>
<evidence type="ECO:0000256" key="1">
    <source>
        <dbReference type="ARBA" id="ARBA00004286"/>
    </source>
</evidence>
<evidence type="ECO:0000256" key="3">
    <source>
        <dbReference type="PROSITE-ProRule" id="PRU00358"/>
    </source>
</evidence>
<evidence type="ECO:0000313" key="6">
    <source>
        <dbReference type="EMBL" id="TVU06179.1"/>
    </source>
</evidence>
<organism evidence="6 7">
    <name type="scientific">Eragrostis curvula</name>
    <name type="common">weeping love grass</name>
    <dbReference type="NCBI Taxonomy" id="38414"/>
    <lineage>
        <taxon>Eukaryota</taxon>
        <taxon>Viridiplantae</taxon>
        <taxon>Streptophyta</taxon>
        <taxon>Embryophyta</taxon>
        <taxon>Tracheophyta</taxon>
        <taxon>Spermatophyta</taxon>
        <taxon>Magnoliopsida</taxon>
        <taxon>Liliopsida</taxon>
        <taxon>Poales</taxon>
        <taxon>Poaceae</taxon>
        <taxon>PACMAD clade</taxon>
        <taxon>Chloridoideae</taxon>
        <taxon>Eragrostideae</taxon>
        <taxon>Eragrostidinae</taxon>
        <taxon>Eragrostis</taxon>
    </lineage>
</organism>
<feature type="domain" description="YDG" evidence="5">
    <location>
        <begin position="595"/>
        <end position="746"/>
    </location>
</feature>
<comment type="caution">
    <text evidence="6">The sequence shown here is derived from an EMBL/GenBank/DDBJ whole genome shotgun (WGS) entry which is preliminary data.</text>
</comment>
<sequence length="804" mass="88308">MRDPRLARRPEEGLSLIGLKRRSHRVSCSGFPFIAHAFASAAAAFSLQNPKSSLPPLRLLLSSGRFRRRLSPPVPDRGFCGVPGCCWSQGDWRPVGMVDLDSRERERDAAQSSGLPGTRGSHQLHLRRPAPPQHLRRHGADDPQGESRGLPPRDSPPSLRSLSPRYAARDSSGEILNAARPREEAARARAGDTGHRGAASTRREVVDVAGRHDGAREVAGSVPTRKEVQERGRKRSLTSASKHPALKRRVIPVDNRVPSDKWREEAIPLRRNRDVNSTRACATRVDNAREKVASRPPLWGNKDNLLVGAVPPRAVDTRESKKVSASDGAAQTTSGGQDGARSWGMKSSEALRRSAVPGADGLLDLDSQRVVDYTMQDKGKGTGELQRKESVPTTGLPSNPRMGSAKVMSKSNDKIKDKYGRLVTPNGIAGSDEVPIDRVMLDSVSANKHPTTHKKGLATDKSSFGPTKKGDIEAPDHPEIKVVPATEMENLANTMVHNLKNDETLSTLAISKGKIILYIKNSMNLPSLRLQSQYGVQNEDARSKFKMICRRFDFICRVLVHAVEQHLLKISRIDTLAVEVMKKLPDYSKPGPVVGEVFGIEVGDEFLYQVQLAIVGLHRKPRAGIDWIRDKNGIPIATSIVSSGGYPDEMARPGELIYTGSGGKLAGKKRDEDQKLKLGNLALKNCIDTNSQVRVIYGFKSHNVHGGSHSMGKMISTYIYDGLYRVEECKMDGEHGSKMFKFKLQRVLGQPKLPLRIVKGMMKSKMRRGLCTVDNTNGKEDTASHVTTGARTESVDQEEERLLA</sequence>
<feature type="region of interest" description="Disordered" evidence="4">
    <location>
        <begin position="448"/>
        <end position="475"/>
    </location>
</feature>
<dbReference type="AlphaFoldDB" id="A0A5J9T436"/>
<dbReference type="GO" id="GO:0005694">
    <property type="term" value="C:chromosome"/>
    <property type="evidence" value="ECO:0007669"/>
    <property type="project" value="UniProtKB-SubCell"/>
</dbReference>
<dbReference type="Proteomes" id="UP000324897">
    <property type="component" value="Unassembled WGS sequence"/>
</dbReference>
<evidence type="ECO:0000256" key="4">
    <source>
        <dbReference type="SAM" id="MobiDB-lite"/>
    </source>
</evidence>
<feature type="region of interest" description="Disordered" evidence="4">
    <location>
        <begin position="314"/>
        <end position="351"/>
    </location>
</feature>
<dbReference type="InterPro" id="IPR051357">
    <property type="entry name" value="H3K9_HMTase_SUVAR3-9"/>
</dbReference>
<dbReference type="PROSITE" id="PS51015">
    <property type="entry name" value="YDG"/>
    <property type="match status" value="1"/>
</dbReference>
<dbReference type="PANTHER" id="PTHR45660">
    <property type="entry name" value="HISTONE-LYSINE N-METHYLTRANSFERASE SETMAR"/>
    <property type="match status" value="1"/>
</dbReference>
<feature type="region of interest" description="Disordered" evidence="4">
    <location>
        <begin position="376"/>
        <end position="411"/>
    </location>
</feature>
<feature type="compositionally biased region" description="Basic and acidic residues" evidence="4">
    <location>
        <begin position="180"/>
        <end position="216"/>
    </location>
</feature>
<keyword evidence="7" id="KW-1185">Reference proteome</keyword>
<name>A0A5J9T436_9POAL</name>